<keyword evidence="2" id="KW-1185">Reference proteome</keyword>
<organism evidence="1 2">
    <name type="scientific">Saliphagus infecundisoli</name>
    <dbReference type="NCBI Taxonomy" id="1849069"/>
    <lineage>
        <taxon>Archaea</taxon>
        <taxon>Methanobacteriati</taxon>
        <taxon>Methanobacteriota</taxon>
        <taxon>Stenosarchaea group</taxon>
        <taxon>Halobacteria</taxon>
        <taxon>Halobacteriales</taxon>
        <taxon>Natrialbaceae</taxon>
        <taxon>Saliphagus</taxon>
    </lineage>
</organism>
<dbReference type="RefSeq" id="WP_255565241.1">
    <property type="nucleotide sequence ID" value="NZ_JAIVEF010000011.1"/>
</dbReference>
<comment type="caution">
    <text evidence="1">The sequence shown here is derived from an EMBL/GenBank/DDBJ whole genome shotgun (WGS) entry which is preliminary data.</text>
</comment>
<sequence length="42" mass="4745">MSAIEVSDSAERKLNELAADTEVEDVLWKALYLYERSADPSE</sequence>
<dbReference type="AlphaFoldDB" id="A0ABD5QCH4"/>
<evidence type="ECO:0000313" key="2">
    <source>
        <dbReference type="Proteomes" id="UP001595925"/>
    </source>
</evidence>
<reference evidence="1 2" key="1">
    <citation type="journal article" date="2019" name="Int. J. Syst. Evol. Microbiol.">
        <title>The Global Catalogue of Microorganisms (GCM) 10K type strain sequencing project: providing services to taxonomists for standard genome sequencing and annotation.</title>
        <authorList>
            <consortium name="The Broad Institute Genomics Platform"/>
            <consortium name="The Broad Institute Genome Sequencing Center for Infectious Disease"/>
            <person name="Wu L."/>
            <person name="Ma J."/>
        </authorList>
    </citation>
    <scope>NUCLEOTIDE SEQUENCE [LARGE SCALE GENOMIC DNA]</scope>
    <source>
        <strain evidence="1 2">CGMCC 1.15824</strain>
    </source>
</reference>
<proteinExistence type="predicted"/>
<evidence type="ECO:0000313" key="1">
    <source>
        <dbReference type="EMBL" id="MFC4987441.1"/>
    </source>
</evidence>
<gene>
    <name evidence="1" type="ORF">ACFPFO_06640</name>
</gene>
<dbReference type="EMBL" id="JBHSJG010000026">
    <property type="protein sequence ID" value="MFC4987441.1"/>
    <property type="molecule type" value="Genomic_DNA"/>
</dbReference>
<protein>
    <submittedName>
        <fullName evidence="1">Phosphohydrolase</fullName>
    </submittedName>
</protein>
<name>A0ABD5QCH4_9EURY</name>
<accession>A0ABD5QCH4</accession>
<dbReference type="Proteomes" id="UP001595925">
    <property type="component" value="Unassembled WGS sequence"/>
</dbReference>